<dbReference type="GO" id="GO:0046872">
    <property type="term" value="F:metal ion binding"/>
    <property type="evidence" value="ECO:0007669"/>
    <property type="project" value="UniProtKB-KW"/>
</dbReference>
<keyword evidence="2" id="KW-0408">Iron</keyword>
<sequence length="343" mass="38078">MADNKPNQAVAQDDLVIPLIDFGAFLSGDPATKKATAEAVLEGFQNAGFIYLKNHGISPSTISNAFSHSASFFVRPQDQKDAMAWYSAAANRGYVAQGREKLVPLDETGTEEEMRKTVPDLKESLEIGRDNQPDTPNMWPSGDEAAKEFKHEMLKFFDTCKGLHMQIMRAIALGMDIEESWFDGFTDAGDNTLRLLHYPGVSKSVFKRNDGQLQVRAGEHSDYGSITLLFQDKRGGLQVKTPKGTFVNATPIDGTIVVNAGDLLAQWSNDTIKSTKHRVIEPPPQKDDDGTDSYPPRYSIAYFCNPNYERMIKAIPGTYEEAGRKYQDVQSGEYIIGRLTATY</sequence>
<protein>
    <submittedName>
        <fullName evidence="4">Clavaminate synthase-like protein</fullName>
    </submittedName>
</protein>
<dbReference type="AlphaFoldDB" id="A0A6A5R932"/>
<dbReference type="OrthoDB" id="288590at2759"/>
<dbReference type="FunFam" id="2.60.120.330:FF:000030">
    <property type="entry name" value="Thymine dioxygenase"/>
    <property type="match status" value="1"/>
</dbReference>
<keyword evidence="5" id="KW-1185">Reference proteome</keyword>
<name>A0A6A5R932_9PLEO</name>
<feature type="domain" description="Fe2OG dioxygenase" evidence="3">
    <location>
        <begin position="189"/>
        <end position="306"/>
    </location>
</feature>
<evidence type="ECO:0000313" key="4">
    <source>
        <dbReference type="EMBL" id="KAF1924073.1"/>
    </source>
</evidence>
<evidence type="ECO:0000256" key="1">
    <source>
        <dbReference type="ARBA" id="ARBA00008056"/>
    </source>
</evidence>
<dbReference type="Pfam" id="PF03171">
    <property type="entry name" value="2OG-FeII_Oxy"/>
    <property type="match status" value="1"/>
</dbReference>
<evidence type="ECO:0000259" key="3">
    <source>
        <dbReference type="PROSITE" id="PS51471"/>
    </source>
</evidence>
<dbReference type="PRINTS" id="PR00682">
    <property type="entry name" value="IPNSYNTHASE"/>
</dbReference>
<dbReference type="InterPro" id="IPR027443">
    <property type="entry name" value="IPNS-like_sf"/>
</dbReference>
<dbReference type="GeneID" id="54351634"/>
<dbReference type="Pfam" id="PF14226">
    <property type="entry name" value="DIOX_N"/>
    <property type="match status" value="1"/>
</dbReference>
<gene>
    <name evidence="4" type="ORF">M421DRAFT_425088</name>
</gene>
<keyword evidence="2" id="KW-0479">Metal-binding</keyword>
<organism evidence="4 5">
    <name type="scientific">Didymella exigua CBS 183.55</name>
    <dbReference type="NCBI Taxonomy" id="1150837"/>
    <lineage>
        <taxon>Eukaryota</taxon>
        <taxon>Fungi</taxon>
        <taxon>Dikarya</taxon>
        <taxon>Ascomycota</taxon>
        <taxon>Pezizomycotina</taxon>
        <taxon>Dothideomycetes</taxon>
        <taxon>Pleosporomycetidae</taxon>
        <taxon>Pleosporales</taxon>
        <taxon>Pleosporineae</taxon>
        <taxon>Didymellaceae</taxon>
        <taxon>Didymella</taxon>
    </lineage>
</organism>
<dbReference type="Gene3D" id="2.60.120.330">
    <property type="entry name" value="B-lactam Antibiotic, Isopenicillin N Synthase, Chain"/>
    <property type="match status" value="1"/>
</dbReference>
<dbReference type="GO" id="GO:0044283">
    <property type="term" value="P:small molecule biosynthetic process"/>
    <property type="evidence" value="ECO:0007669"/>
    <property type="project" value="UniProtKB-ARBA"/>
</dbReference>
<dbReference type="Proteomes" id="UP000800082">
    <property type="component" value="Unassembled WGS sequence"/>
</dbReference>
<proteinExistence type="inferred from homology"/>
<dbReference type="InterPro" id="IPR044861">
    <property type="entry name" value="IPNS-like_FE2OG_OXY"/>
</dbReference>
<dbReference type="InterPro" id="IPR005123">
    <property type="entry name" value="Oxoglu/Fe-dep_dioxygenase_dom"/>
</dbReference>
<accession>A0A6A5R932</accession>
<dbReference type="EMBL" id="ML978997">
    <property type="protein sequence ID" value="KAF1924073.1"/>
    <property type="molecule type" value="Genomic_DNA"/>
</dbReference>
<reference evidence="4" key="1">
    <citation type="journal article" date="2020" name="Stud. Mycol.">
        <title>101 Dothideomycetes genomes: a test case for predicting lifestyles and emergence of pathogens.</title>
        <authorList>
            <person name="Haridas S."/>
            <person name="Albert R."/>
            <person name="Binder M."/>
            <person name="Bloem J."/>
            <person name="Labutti K."/>
            <person name="Salamov A."/>
            <person name="Andreopoulos B."/>
            <person name="Baker S."/>
            <person name="Barry K."/>
            <person name="Bills G."/>
            <person name="Bluhm B."/>
            <person name="Cannon C."/>
            <person name="Castanera R."/>
            <person name="Culley D."/>
            <person name="Daum C."/>
            <person name="Ezra D."/>
            <person name="Gonzalez J."/>
            <person name="Henrissat B."/>
            <person name="Kuo A."/>
            <person name="Liang C."/>
            <person name="Lipzen A."/>
            <person name="Lutzoni F."/>
            <person name="Magnuson J."/>
            <person name="Mondo S."/>
            <person name="Nolan M."/>
            <person name="Ohm R."/>
            <person name="Pangilinan J."/>
            <person name="Park H.-J."/>
            <person name="Ramirez L."/>
            <person name="Alfaro M."/>
            <person name="Sun H."/>
            <person name="Tritt A."/>
            <person name="Yoshinaga Y."/>
            <person name="Zwiers L.-H."/>
            <person name="Turgeon B."/>
            <person name="Goodwin S."/>
            <person name="Spatafora J."/>
            <person name="Crous P."/>
            <person name="Grigoriev I."/>
        </authorList>
    </citation>
    <scope>NUCLEOTIDE SEQUENCE</scope>
    <source>
        <strain evidence="4">CBS 183.55</strain>
    </source>
</reference>
<dbReference type="RefSeq" id="XP_033444326.1">
    <property type="nucleotide sequence ID" value="XM_033593966.1"/>
</dbReference>
<dbReference type="InterPro" id="IPR026992">
    <property type="entry name" value="DIOX_N"/>
</dbReference>
<keyword evidence="2" id="KW-0560">Oxidoreductase</keyword>
<dbReference type="InterPro" id="IPR050231">
    <property type="entry name" value="Iron_ascorbate_oxido_reductase"/>
</dbReference>
<dbReference type="SUPFAM" id="SSF51197">
    <property type="entry name" value="Clavaminate synthase-like"/>
    <property type="match status" value="1"/>
</dbReference>
<dbReference type="PROSITE" id="PS51471">
    <property type="entry name" value="FE2OG_OXY"/>
    <property type="match status" value="1"/>
</dbReference>
<dbReference type="GO" id="GO:0016491">
    <property type="term" value="F:oxidoreductase activity"/>
    <property type="evidence" value="ECO:0007669"/>
    <property type="project" value="UniProtKB-KW"/>
</dbReference>
<evidence type="ECO:0000256" key="2">
    <source>
        <dbReference type="RuleBase" id="RU003682"/>
    </source>
</evidence>
<comment type="similarity">
    <text evidence="1 2">Belongs to the iron/ascorbate-dependent oxidoreductase family.</text>
</comment>
<dbReference type="PANTHER" id="PTHR47990">
    <property type="entry name" value="2-OXOGLUTARATE (2OG) AND FE(II)-DEPENDENT OXYGENASE SUPERFAMILY PROTEIN-RELATED"/>
    <property type="match status" value="1"/>
</dbReference>
<evidence type="ECO:0000313" key="5">
    <source>
        <dbReference type="Proteomes" id="UP000800082"/>
    </source>
</evidence>